<keyword evidence="2" id="KW-1185">Reference proteome</keyword>
<accession>A0A838BEP6</accession>
<sequence>MAKAARPATAKAEPIVLTIDVGGSHVKILTSAGGEPRRADSGPDLTPQQMVATVKTLAEGLAYDVISMGYPGPVRNNKPSLDPANLGKGWDGYDFAAAFGKPVKVVNDALLQAIGSYDRGRMLFLGLGTGLGAAMILDNVGQPMELAHLPYRKGRSFEDYVGERGLEKYGRKKWRKYVFDVVERLRAALQPDYIVIGGGNVDRLDELPAKSRLGDNTRAFEGGFRLWRDRALIVR</sequence>
<evidence type="ECO:0000313" key="2">
    <source>
        <dbReference type="Proteomes" id="UP000558284"/>
    </source>
</evidence>
<dbReference type="RefSeq" id="WP_181060953.1">
    <property type="nucleotide sequence ID" value="NZ_JACDTY010000018.1"/>
</dbReference>
<organism evidence="1 2">
    <name type="scientific">Mesorhizobium neociceri</name>
    <dbReference type="NCBI Taxonomy" id="1307853"/>
    <lineage>
        <taxon>Bacteria</taxon>
        <taxon>Pseudomonadati</taxon>
        <taxon>Pseudomonadota</taxon>
        <taxon>Alphaproteobacteria</taxon>
        <taxon>Hyphomicrobiales</taxon>
        <taxon>Phyllobacteriaceae</taxon>
        <taxon>Mesorhizobium</taxon>
    </lineage>
</organism>
<gene>
    <name evidence="1" type="ORF">H0241_27680</name>
</gene>
<dbReference type="InterPro" id="IPR000600">
    <property type="entry name" value="ROK"/>
</dbReference>
<protein>
    <submittedName>
        <fullName evidence="1">ROK family protein</fullName>
    </submittedName>
</protein>
<evidence type="ECO:0000313" key="1">
    <source>
        <dbReference type="EMBL" id="MBA1143994.1"/>
    </source>
</evidence>
<reference evidence="1 2" key="1">
    <citation type="submission" date="2020-07" db="EMBL/GenBank/DDBJ databases">
        <title>Definition of the novel symbiovar canariense within Mesorhizobium novociceri, a new species of genus Mesorhizobium nodulating Cicer canariense in the Caldera de Taburiente National Park (La Palma, Canary Islands).</title>
        <authorList>
            <person name="Leon-Barrios M."/>
            <person name="Perez-Yepez J."/>
            <person name="Flores-Felix J.D."/>
            <person name="Ramirez-Baena M.H."/>
            <person name="Pulido-Suarez L."/>
            <person name="Igual J.M."/>
            <person name="Velazquez E."/>
            <person name="Peix A."/>
        </authorList>
    </citation>
    <scope>NUCLEOTIDE SEQUENCE [LARGE SCALE GENOMIC DNA]</scope>
    <source>
        <strain evidence="1 2">CCANP35</strain>
    </source>
</reference>
<dbReference type="AlphaFoldDB" id="A0A838BEP6"/>
<dbReference type="Proteomes" id="UP000558284">
    <property type="component" value="Unassembled WGS sequence"/>
</dbReference>
<name>A0A838BEP6_9HYPH</name>
<dbReference type="Gene3D" id="3.30.420.40">
    <property type="match status" value="2"/>
</dbReference>
<dbReference type="EMBL" id="JACDTY010000018">
    <property type="protein sequence ID" value="MBA1143994.1"/>
    <property type="molecule type" value="Genomic_DNA"/>
</dbReference>
<proteinExistence type="predicted"/>
<dbReference type="SUPFAM" id="SSF53067">
    <property type="entry name" value="Actin-like ATPase domain"/>
    <property type="match status" value="1"/>
</dbReference>
<dbReference type="Pfam" id="PF00480">
    <property type="entry name" value="ROK"/>
    <property type="match status" value="1"/>
</dbReference>
<dbReference type="InterPro" id="IPR043129">
    <property type="entry name" value="ATPase_NBD"/>
</dbReference>
<comment type="caution">
    <text evidence="1">The sequence shown here is derived from an EMBL/GenBank/DDBJ whole genome shotgun (WGS) entry which is preliminary data.</text>
</comment>